<reference evidence="1 2" key="1">
    <citation type="submission" date="2023-02" db="EMBL/GenBank/DDBJ databases">
        <title>LHISI_Scaffold_Assembly.</title>
        <authorList>
            <person name="Stuart O.P."/>
            <person name="Cleave R."/>
            <person name="Magrath M.J.L."/>
            <person name="Mikheyev A.S."/>
        </authorList>
    </citation>
    <scope>NUCLEOTIDE SEQUENCE [LARGE SCALE GENOMIC DNA]</scope>
    <source>
        <strain evidence="1">Daus_M_001</strain>
        <tissue evidence="1">Leg muscle</tissue>
    </source>
</reference>
<protein>
    <submittedName>
        <fullName evidence="1">Uncharacterized protein</fullName>
    </submittedName>
</protein>
<organism evidence="1 2">
    <name type="scientific">Dryococelus australis</name>
    <dbReference type="NCBI Taxonomy" id="614101"/>
    <lineage>
        <taxon>Eukaryota</taxon>
        <taxon>Metazoa</taxon>
        <taxon>Ecdysozoa</taxon>
        <taxon>Arthropoda</taxon>
        <taxon>Hexapoda</taxon>
        <taxon>Insecta</taxon>
        <taxon>Pterygota</taxon>
        <taxon>Neoptera</taxon>
        <taxon>Polyneoptera</taxon>
        <taxon>Phasmatodea</taxon>
        <taxon>Verophasmatodea</taxon>
        <taxon>Anareolatae</taxon>
        <taxon>Phasmatidae</taxon>
        <taxon>Eurycanthinae</taxon>
        <taxon>Dryococelus</taxon>
    </lineage>
</organism>
<keyword evidence="2" id="KW-1185">Reference proteome</keyword>
<dbReference type="Proteomes" id="UP001159363">
    <property type="component" value="Chromosome 9"/>
</dbReference>
<accession>A0ABQ9GRV5</accession>
<evidence type="ECO:0000313" key="1">
    <source>
        <dbReference type="EMBL" id="KAJ8874772.1"/>
    </source>
</evidence>
<dbReference type="EMBL" id="JARBHB010000010">
    <property type="protein sequence ID" value="KAJ8874772.1"/>
    <property type="molecule type" value="Genomic_DNA"/>
</dbReference>
<comment type="caution">
    <text evidence="1">The sequence shown here is derived from an EMBL/GenBank/DDBJ whole genome shotgun (WGS) entry which is preliminary data.</text>
</comment>
<proteinExistence type="predicted"/>
<gene>
    <name evidence="1" type="ORF">PR048_025638</name>
</gene>
<evidence type="ECO:0000313" key="2">
    <source>
        <dbReference type="Proteomes" id="UP001159363"/>
    </source>
</evidence>
<name>A0ABQ9GRV5_9NEOP</name>
<sequence>MGLRFYNESQEKILEKFVVSNNLSSEYCIEALVSIAVLQWLAKRAVCSHKLNLVVNDSNQVPLPL</sequence>